<evidence type="ECO:0000313" key="2">
    <source>
        <dbReference type="WBParaSite" id="RSKR_0000098200.1"/>
    </source>
</evidence>
<evidence type="ECO:0000313" key="1">
    <source>
        <dbReference type="Proteomes" id="UP000095286"/>
    </source>
</evidence>
<accession>A0AC35TIQ6</accession>
<dbReference type="Proteomes" id="UP000095286">
    <property type="component" value="Unplaced"/>
</dbReference>
<organism evidence="1 2">
    <name type="scientific">Rhabditophanes sp. KR3021</name>
    <dbReference type="NCBI Taxonomy" id="114890"/>
    <lineage>
        <taxon>Eukaryota</taxon>
        <taxon>Metazoa</taxon>
        <taxon>Ecdysozoa</taxon>
        <taxon>Nematoda</taxon>
        <taxon>Chromadorea</taxon>
        <taxon>Rhabditida</taxon>
        <taxon>Tylenchina</taxon>
        <taxon>Panagrolaimomorpha</taxon>
        <taxon>Strongyloidoidea</taxon>
        <taxon>Alloionematidae</taxon>
        <taxon>Rhabditophanes</taxon>
    </lineage>
</organism>
<sequence length="821" mass="94233">MDKFLSNSRDVGKQLEERCNGLYDNLGFEEANDPVPSTSSIDAALRLNVLRASRHLEAEACKVADNLFCELDNLGGMNDLLNVLDVVDNVEQKKVELKVIFEDLKHNYRCVTDKTSSLHHACESMLSQQTHLAAGSEEIKTNLHYYQQVQWVMKKLQTPKLPVTGSLFTQILTTIKDCMSYLEAHSDYKESKVYYEKYEQCLSKSFTILKMSTFADFEKAKENVLDKRNEHTGGDESKYTEEEVFTLMYGVFGVKAFQVKNAFSIANKFFSNNQEYQNMIVDCLKEYTRIRWELISPIITATIDDMLKEHGSSSCLFLKKGCAFLLNICDDEFRLMKEFFFLPKVENKPTLVRSSSRSSVNSLSSTRSKVLQRATPIVEKPVQQDAYMKDISESFDDFTAFVCRILYDAFRPNVVHIKHLELLVQLFKILKSEFIQGKCVNIIQMLPESETWIHSRSGFIKVMNELCGDLVERIIHRTHSFAIEDIIGYNPCPGDLLYPEKLKLVSEIDETQVNENKILHALWYPTVKRTLLSLSRIHQVLDADIFQSLMVELIVSCCESLQLASEKIKQSTPIAGSVLPRFVDGELFLIKYLLILREQTIPYRAQAMMTKNTNVNEENAPKSPISNVDYSFDLSKYKEYASQLFDAEHRAKMFEFSSENPLLNALLSPPIQITESIQDSKKVIDAYIKKSCLQFIANVSIFLIGQMKQTREIILEWNSKPADEVSKVDWGKNDRLAPKILNDVTSVIYKRLLNEWPILNTQIKLYLKSKETEDDLTEHIKDVLLNEFGIIEIFVTKNFTNEQKAIITLPSCDEIKVALNN</sequence>
<reference evidence="2" key="1">
    <citation type="submission" date="2016-11" db="UniProtKB">
        <authorList>
            <consortium name="WormBaseParasite"/>
        </authorList>
    </citation>
    <scope>IDENTIFICATION</scope>
    <source>
        <strain evidence="2">KR3021</strain>
    </source>
</reference>
<dbReference type="WBParaSite" id="RSKR_0000098200.1">
    <property type="protein sequence ID" value="RSKR_0000098200.1"/>
    <property type="gene ID" value="RSKR_0000098200"/>
</dbReference>
<protein>
    <submittedName>
        <fullName evidence="2">Conserved oligomeric Golgi complex subunit 3</fullName>
    </submittedName>
</protein>
<proteinExistence type="predicted"/>
<name>A0AC35TIQ6_9BILA</name>